<evidence type="ECO:0000256" key="1">
    <source>
        <dbReference type="ARBA" id="ARBA00003565"/>
    </source>
</evidence>
<dbReference type="AlphaFoldDB" id="A0A7X1ZG65"/>
<feature type="domain" description="Thioredoxin" evidence="8">
    <location>
        <begin position="75"/>
        <end position="269"/>
    </location>
</feature>
<sequence length="273" mass="29268">MLRSSGGTRGGDACRRSRLAPIQNNHSARPPHPPCAAQPQESPSVLSSLFSGRPLSTVAVLLLAGGLTLAHGTPARAQADAPEAAADSASEATDATEAATYQEHILGDPDAPVQILEFSSFTCGHCATFHQDHLPELKDRYIDTGKANLRLVDFPLDNLAGAVSLITRCAPSERYQAFVETFYGDPAAWQTRTPRESLTSIARLGGMSKEDVDACLQNETLYREILDRQEQARERYNITGTPTFVINGTKHTGSYSAESLSEAIDEALEDAGG</sequence>
<comment type="caution">
    <text evidence="9">The sequence shown here is derived from an EMBL/GenBank/DDBJ whole genome shotgun (WGS) entry which is preliminary data.</text>
</comment>
<keyword evidence="10" id="KW-1185">Reference proteome</keyword>
<dbReference type="Proteomes" id="UP000434582">
    <property type="component" value="Unassembled WGS sequence"/>
</dbReference>
<evidence type="ECO:0000256" key="4">
    <source>
        <dbReference type="ARBA" id="ARBA00023002"/>
    </source>
</evidence>
<protein>
    <submittedName>
        <fullName evidence="9">Thioredoxin domain-containing protein</fullName>
    </submittedName>
</protein>
<keyword evidence="6" id="KW-0676">Redox-active center</keyword>
<evidence type="ECO:0000259" key="8">
    <source>
        <dbReference type="PROSITE" id="PS51352"/>
    </source>
</evidence>
<comment type="function">
    <text evidence="1">May be required for disulfide bond formation in some proteins.</text>
</comment>
<name>A0A7X1ZG65_9PROT</name>
<feature type="region of interest" description="Disordered" evidence="7">
    <location>
        <begin position="74"/>
        <end position="98"/>
    </location>
</feature>
<dbReference type="OrthoDB" id="8478320at2"/>
<evidence type="ECO:0000313" key="10">
    <source>
        <dbReference type="Proteomes" id="UP000434582"/>
    </source>
</evidence>
<reference evidence="9 10" key="1">
    <citation type="submission" date="2019-10" db="EMBL/GenBank/DDBJ databases">
        <title>Draft whole-genome sequence of the purple nonsulfur photosynthetic bacterium Roseospira navarrensis DSM 15114.</title>
        <authorList>
            <person name="Kyndt J.A."/>
            <person name="Meyer T.E."/>
        </authorList>
    </citation>
    <scope>NUCLEOTIDE SEQUENCE [LARGE SCALE GENOMIC DNA]</scope>
    <source>
        <strain evidence="9 10">DSM 15114</strain>
    </source>
</reference>
<evidence type="ECO:0000256" key="5">
    <source>
        <dbReference type="ARBA" id="ARBA00023157"/>
    </source>
</evidence>
<evidence type="ECO:0000313" key="9">
    <source>
        <dbReference type="EMBL" id="MQX36797.1"/>
    </source>
</evidence>
<feature type="compositionally biased region" description="Polar residues" evidence="7">
    <location>
        <begin position="39"/>
        <end position="48"/>
    </location>
</feature>
<dbReference type="InterPro" id="IPR012336">
    <property type="entry name" value="Thioredoxin-like_fold"/>
</dbReference>
<dbReference type="GO" id="GO:0016491">
    <property type="term" value="F:oxidoreductase activity"/>
    <property type="evidence" value="ECO:0007669"/>
    <property type="project" value="UniProtKB-KW"/>
</dbReference>
<keyword evidence="5" id="KW-1015">Disulfide bond</keyword>
<dbReference type="PANTHER" id="PTHR13887:SF14">
    <property type="entry name" value="DISULFIDE BOND FORMATION PROTEIN D"/>
    <property type="match status" value="1"/>
</dbReference>
<comment type="similarity">
    <text evidence="2">Belongs to the thioredoxin family. DsbA subfamily.</text>
</comment>
<keyword evidence="4" id="KW-0560">Oxidoreductase</keyword>
<dbReference type="PROSITE" id="PS51352">
    <property type="entry name" value="THIOREDOXIN_2"/>
    <property type="match status" value="1"/>
</dbReference>
<evidence type="ECO:0000256" key="7">
    <source>
        <dbReference type="SAM" id="MobiDB-lite"/>
    </source>
</evidence>
<organism evidence="9 10">
    <name type="scientific">Roseospira navarrensis</name>
    <dbReference type="NCBI Taxonomy" id="140058"/>
    <lineage>
        <taxon>Bacteria</taxon>
        <taxon>Pseudomonadati</taxon>
        <taxon>Pseudomonadota</taxon>
        <taxon>Alphaproteobacteria</taxon>
        <taxon>Rhodospirillales</taxon>
        <taxon>Rhodospirillaceae</taxon>
        <taxon>Roseospira</taxon>
    </lineage>
</organism>
<evidence type="ECO:0000256" key="3">
    <source>
        <dbReference type="ARBA" id="ARBA00022729"/>
    </source>
</evidence>
<feature type="region of interest" description="Disordered" evidence="7">
    <location>
        <begin position="23"/>
        <end position="48"/>
    </location>
</feature>
<keyword evidence="3" id="KW-0732">Signal</keyword>
<dbReference type="Gene3D" id="3.40.30.10">
    <property type="entry name" value="Glutaredoxin"/>
    <property type="match status" value="1"/>
</dbReference>
<proteinExistence type="inferred from homology"/>
<evidence type="ECO:0000256" key="6">
    <source>
        <dbReference type="ARBA" id="ARBA00023284"/>
    </source>
</evidence>
<dbReference type="InterPro" id="IPR036249">
    <property type="entry name" value="Thioredoxin-like_sf"/>
</dbReference>
<evidence type="ECO:0000256" key="2">
    <source>
        <dbReference type="ARBA" id="ARBA00005791"/>
    </source>
</evidence>
<dbReference type="EMBL" id="WIVE01000026">
    <property type="protein sequence ID" value="MQX36797.1"/>
    <property type="molecule type" value="Genomic_DNA"/>
</dbReference>
<dbReference type="PANTHER" id="PTHR13887">
    <property type="entry name" value="GLUTATHIONE S-TRANSFERASE KAPPA"/>
    <property type="match status" value="1"/>
</dbReference>
<dbReference type="Pfam" id="PF13462">
    <property type="entry name" value="Thioredoxin_4"/>
    <property type="match status" value="1"/>
</dbReference>
<gene>
    <name evidence="9" type="ORF">GHC57_09740</name>
</gene>
<dbReference type="InterPro" id="IPR013766">
    <property type="entry name" value="Thioredoxin_domain"/>
</dbReference>
<dbReference type="SUPFAM" id="SSF52833">
    <property type="entry name" value="Thioredoxin-like"/>
    <property type="match status" value="1"/>
</dbReference>
<accession>A0A7X1ZG65</accession>